<keyword evidence="1" id="KW-0812">Transmembrane</keyword>
<evidence type="ECO:0000259" key="2">
    <source>
        <dbReference type="Pfam" id="PF01757"/>
    </source>
</evidence>
<feature type="transmembrane region" description="Helical" evidence="1">
    <location>
        <begin position="239"/>
        <end position="260"/>
    </location>
</feature>
<gene>
    <name evidence="3" type="ORF">SAMN04487850_1095</name>
</gene>
<sequence length="335" mass="38432">MKRLFYLDNLKVCLTVLVIFHHAGQAYGDGGGWAYQPSNPAEFMPWIWHFFSTNAAFFMGLYFLISGYFVPSSFDKQGTGRFVKKKLMRLGIPWLLMGGLLSVLAGKLETGHMWFVESLLFFCLLYTVIRQFCKPIVELSSRPVVMGVLAVGILMGVGSYFIRQVSPQDHWVFFMGLIFEPAHYLQYIMMFFLGVLARRVGWLENMSNRTGVTALLIGLALALGNYLRDGGSWNGFVWQWFGIYESLMCVFISCGLLWLFREYGNWNSRFWQWCAAQSYGAYIFHMLLMLVLQFATDNIWMGAFGKFVFIGVVTTIVSFVLTWLVRMIPGVKKVL</sequence>
<dbReference type="InterPro" id="IPR002656">
    <property type="entry name" value="Acyl_transf_3_dom"/>
</dbReference>
<keyword evidence="1" id="KW-0472">Membrane</keyword>
<evidence type="ECO:0000313" key="4">
    <source>
        <dbReference type="Proteomes" id="UP000199373"/>
    </source>
</evidence>
<feature type="transmembrane region" description="Helical" evidence="1">
    <location>
        <begin position="114"/>
        <end position="132"/>
    </location>
</feature>
<keyword evidence="3" id="KW-0808">Transferase</keyword>
<reference evidence="3 4" key="1">
    <citation type="submission" date="2016-10" db="EMBL/GenBank/DDBJ databases">
        <authorList>
            <person name="de Groot N.N."/>
        </authorList>
    </citation>
    <scope>NUCLEOTIDE SEQUENCE [LARGE SCALE GENOMIC DNA]</scope>
    <source>
        <strain evidence="3 4">TC2-24</strain>
    </source>
</reference>
<evidence type="ECO:0000313" key="3">
    <source>
        <dbReference type="EMBL" id="SEV98306.1"/>
    </source>
</evidence>
<dbReference type="Proteomes" id="UP000199373">
    <property type="component" value="Unassembled WGS sequence"/>
</dbReference>
<feature type="transmembrane region" description="Helical" evidence="1">
    <location>
        <begin position="144"/>
        <end position="162"/>
    </location>
</feature>
<feature type="transmembrane region" description="Helical" evidence="1">
    <location>
        <begin position="307"/>
        <end position="325"/>
    </location>
</feature>
<keyword evidence="4" id="KW-1185">Reference proteome</keyword>
<organism evidence="3 4">
    <name type="scientific">Prevotella aff. ruminicola Tc2-24</name>
    <dbReference type="NCBI Taxonomy" id="81582"/>
    <lineage>
        <taxon>Bacteria</taxon>
        <taxon>Pseudomonadati</taxon>
        <taxon>Bacteroidota</taxon>
        <taxon>Bacteroidia</taxon>
        <taxon>Bacteroidales</taxon>
        <taxon>Prevotellaceae</taxon>
        <taxon>Prevotella</taxon>
    </lineage>
</organism>
<name>A0A1I0NCE8_9BACT</name>
<keyword evidence="1" id="KW-1133">Transmembrane helix</keyword>
<feature type="transmembrane region" description="Helical" evidence="1">
    <location>
        <begin position="174"/>
        <end position="197"/>
    </location>
</feature>
<feature type="transmembrane region" description="Helical" evidence="1">
    <location>
        <begin position="47"/>
        <end position="70"/>
    </location>
</feature>
<feature type="transmembrane region" description="Helical" evidence="1">
    <location>
        <begin position="90"/>
        <end position="108"/>
    </location>
</feature>
<dbReference type="InterPro" id="IPR050623">
    <property type="entry name" value="Glucan_succinyl_AcylTrfase"/>
</dbReference>
<protein>
    <submittedName>
        <fullName evidence="3">Surface polysaccharide O-acyltransferase, integral membrane enzyme</fullName>
    </submittedName>
</protein>
<evidence type="ECO:0000256" key="1">
    <source>
        <dbReference type="SAM" id="Phobius"/>
    </source>
</evidence>
<dbReference type="GO" id="GO:0016747">
    <property type="term" value="F:acyltransferase activity, transferring groups other than amino-acyl groups"/>
    <property type="evidence" value="ECO:0007669"/>
    <property type="project" value="InterPro"/>
</dbReference>
<dbReference type="AlphaFoldDB" id="A0A1I0NCE8"/>
<proteinExistence type="predicted"/>
<dbReference type="Pfam" id="PF01757">
    <property type="entry name" value="Acyl_transf_3"/>
    <property type="match status" value="1"/>
</dbReference>
<keyword evidence="3" id="KW-0012">Acyltransferase</keyword>
<dbReference type="RefSeq" id="WP_091915202.1">
    <property type="nucleotide sequence ID" value="NZ_FOIQ01000002.1"/>
</dbReference>
<dbReference type="EMBL" id="FOIQ01000002">
    <property type="protein sequence ID" value="SEV98306.1"/>
    <property type="molecule type" value="Genomic_DNA"/>
</dbReference>
<feature type="transmembrane region" description="Helical" evidence="1">
    <location>
        <begin position="281"/>
        <end position="301"/>
    </location>
</feature>
<dbReference type="PANTHER" id="PTHR36927">
    <property type="entry name" value="BLR4337 PROTEIN"/>
    <property type="match status" value="1"/>
</dbReference>
<feature type="transmembrane region" description="Helical" evidence="1">
    <location>
        <begin position="209"/>
        <end position="227"/>
    </location>
</feature>
<dbReference type="PANTHER" id="PTHR36927:SF4">
    <property type="entry name" value="BLR5718 PROTEIN"/>
    <property type="match status" value="1"/>
</dbReference>
<accession>A0A1I0NCE8</accession>
<feature type="domain" description="Acyltransferase 3" evidence="2">
    <location>
        <begin position="6"/>
        <end position="323"/>
    </location>
</feature>